<dbReference type="AlphaFoldDB" id="A0A196SPZ4"/>
<feature type="transmembrane region" description="Helical" evidence="7">
    <location>
        <begin position="423"/>
        <end position="442"/>
    </location>
</feature>
<evidence type="ECO:0000256" key="6">
    <source>
        <dbReference type="SAM" id="MobiDB-lite"/>
    </source>
</evidence>
<dbReference type="EMBL" id="LXWW01000014">
    <property type="protein sequence ID" value="OAO17869.1"/>
    <property type="molecule type" value="Genomic_DNA"/>
</dbReference>
<feature type="domain" description="Major facilitator superfamily (MFS) profile" evidence="8">
    <location>
        <begin position="18"/>
        <end position="477"/>
    </location>
</feature>
<evidence type="ECO:0000256" key="1">
    <source>
        <dbReference type="ARBA" id="ARBA00004141"/>
    </source>
</evidence>
<dbReference type="InterPro" id="IPR001958">
    <property type="entry name" value="Tet-R_TetA/multi-R_MdtG-like"/>
</dbReference>
<feature type="transmembrane region" description="Helical" evidence="7">
    <location>
        <begin position="93"/>
        <end position="117"/>
    </location>
</feature>
<name>A0A196SPZ4_BLAHN</name>
<organism evidence="9 10">
    <name type="scientific">Blastocystis sp. subtype 1 (strain ATCC 50177 / NandII)</name>
    <dbReference type="NCBI Taxonomy" id="478820"/>
    <lineage>
        <taxon>Eukaryota</taxon>
        <taxon>Sar</taxon>
        <taxon>Stramenopiles</taxon>
        <taxon>Bigyra</taxon>
        <taxon>Opalozoa</taxon>
        <taxon>Opalinata</taxon>
        <taxon>Blastocystidae</taxon>
        <taxon>Blastocystis</taxon>
    </lineage>
</organism>
<feature type="transmembrane region" description="Helical" evidence="7">
    <location>
        <begin position="347"/>
        <end position="368"/>
    </location>
</feature>
<evidence type="ECO:0000313" key="10">
    <source>
        <dbReference type="Proteomes" id="UP000078348"/>
    </source>
</evidence>
<feature type="region of interest" description="Disordered" evidence="6">
    <location>
        <begin position="505"/>
        <end position="530"/>
    </location>
</feature>
<sequence length="623" mass="68826">MANTKKASGKTGVFPKMAMCAVAVASFMDSFCMQIIVPNLPFAVKKWFPAINDTQVGYYYGYIVSAYSLGGVFGALFWGWFADSFGRKTSISSCLFCQMILAVVFGLAPNFYIALVIRTLWGFTNGNLGVLKTYVSEVCSEDMQSLGFSIIVTMGGIANVVGPSLGGFLGDPETYFPGLVKSYPWIRNYPLFLPGFLSSVLSVLILITVLVFLRESLTKQMRTENAAERKKSQARYRELKALMHVNPDYVPSIDDRYILELNQGSYLQLICKRDVLITCVMYGLYAVIQGGQDAIYPVWLINSPEHHGFDFTSSDLGWMYTGLSPMQIFATPLLFPLLTRLMDRKSVSFFTGYIYCFFLFLSPIAALANRSSVTVQWLVILFSYGLAQCFRFMFVTNGMVFITNSTYQDFRAKVNGLGQVMSAFGRFLGPSMASNIFAWSLANGLSFPFDYGCGFYVLGLLMALTTSITFLLPDSINFRKPTLKEFANKEHERMEMSSIELAQMKTMESETDRKTPLADNSKVPCPSDNMVVPPAQNVAFPMTQSVSVPVTQSATAPQPQNESVSVPVTQSATAPQPQNESVSVPMNENTTAPQPQNESVSVPMNENATAPQPQNENGTAPQA</sequence>
<evidence type="ECO:0000313" key="9">
    <source>
        <dbReference type="EMBL" id="OAO17869.1"/>
    </source>
</evidence>
<reference evidence="9 10" key="1">
    <citation type="submission" date="2016-05" db="EMBL/GenBank/DDBJ databases">
        <title>Nuclear genome of Blastocystis sp. subtype 1 NandII.</title>
        <authorList>
            <person name="Gentekaki E."/>
            <person name="Curtis B."/>
            <person name="Stairs C."/>
            <person name="Eme L."/>
            <person name="Herman E."/>
            <person name="Klimes V."/>
            <person name="Arias M.C."/>
            <person name="Elias M."/>
            <person name="Hilliou F."/>
            <person name="Klute M."/>
            <person name="Malik S.-B."/>
            <person name="Pightling A."/>
            <person name="Rachubinski R."/>
            <person name="Salas D."/>
            <person name="Schlacht A."/>
            <person name="Suga H."/>
            <person name="Archibald J."/>
            <person name="Ball S.G."/>
            <person name="Clark G."/>
            <person name="Dacks J."/>
            <person name="Van Der Giezen M."/>
            <person name="Tsaousis A."/>
            <person name="Roger A."/>
        </authorList>
    </citation>
    <scope>NUCLEOTIDE SEQUENCE [LARGE SCALE GENOMIC DNA]</scope>
    <source>
        <strain evidence="10">ATCC 50177 / NandII</strain>
    </source>
</reference>
<dbReference type="PANTHER" id="PTHR23504:SF15">
    <property type="entry name" value="MAJOR FACILITATOR SUPERFAMILY (MFS) PROFILE DOMAIN-CONTAINING PROTEIN"/>
    <property type="match status" value="1"/>
</dbReference>
<feature type="transmembrane region" description="Helical" evidence="7">
    <location>
        <begin position="191"/>
        <end position="213"/>
    </location>
</feature>
<evidence type="ECO:0000256" key="3">
    <source>
        <dbReference type="ARBA" id="ARBA00022692"/>
    </source>
</evidence>
<dbReference type="SUPFAM" id="SSF103473">
    <property type="entry name" value="MFS general substrate transporter"/>
    <property type="match status" value="1"/>
</dbReference>
<gene>
    <name evidence="9" type="ORF">AV274_0397</name>
</gene>
<evidence type="ECO:0000256" key="2">
    <source>
        <dbReference type="ARBA" id="ARBA00022448"/>
    </source>
</evidence>
<feature type="region of interest" description="Disordered" evidence="6">
    <location>
        <begin position="550"/>
        <end position="623"/>
    </location>
</feature>
<keyword evidence="2" id="KW-0813">Transport</keyword>
<evidence type="ECO:0000256" key="4">
    <source>
        <dbReference type="ARBA" id="ARBA00022989"/>
    </source>
</evidence>
<dbReference type="OrthoDB" id="26679at2759"/>
<dbReference type="Proteomes" id="UP000078348">
    <property type="component" value="Unassembled WGS sequence"/>
</dbReference>
<dbReference type="InterPro" id="IPR011701">
    <property type="entry name" value="MFS"/>
</dbReference>
<evidence type="ECO:0000259" key="8">
    <source>
        <dbReference type="PROSITE" id="PS50850"/>
    </source>
</evidence>
<dbReference type="GO" id="GO:0016020">
    <property type="term" value="C:membrane"/>
    <property type="evidence" value="ECO:0007669"/>
    <property type="project" value="UniProtKB-SubCell"/>
</dbReference>
<dbReference type="PANTHER" id="PTHR23504">
    <property type="entry name" value="MAJOR FACILITATOR SUPERFAMILY DOMAIN-CONTAINING PROTEIN 10"/>
    <property type="match status" value="1"/>
</dbReference>
<keyword evidence="3 7" id="KW-0812">Transmembrane</keyword>
<dbReference type="CDD" id="cd17330">
    <property type="entry name" value="MFS_SLC46_TetA_like"/>
    <property type="match status" value="1"/>
</dbReference>
<feature type="transmembrane region" description="Helical" evidence="7">
    <location>
        <begin position="57"/>
        <end position="81"/>
    </location>
</feature>
<evidence type="ECO:0000256" key="7">
    <source>
        <dbReference type="SAM" id="Phobius"/>
    </source>
</evidence>
<feature type="transmembrane region" description="Helical" evidence="7">
    <location>
        <begin position="316"/>
        <end position="335"/>
    </location>
</feature>
<feature type="transmembrane region" description="Helical" evidence="7">
    <location>
        <begin position="374"/>
        <end position="402"/>
    </location>
</feature>
<dbReference type="PROSITE" id="PS50850">
    <property type="entry name" value="MFS"/>
    <property type="match status" value="1"/>
</dbReference>
<protein>
    <submittedName>
        <fullName evidence="9">Zinc induced facilitator-like 2 protein</fullName>
    </submittedName>
</protein>
<dbReference type="Pfam" id="PF07690">
    <property type="entry name" value="MFS_1"/>
    <property type="match status" value="1"/>
</dbReference>
<accession>A0A196SPZ4</accession>
<comment type="subcellular location">
    <subcellularLocation>
        <location evidence="1">Membrane</location>
        <topology evidence="1">Multi-pass membrane protein</topology>
    </subcellularLocation>
</comment>
<dbReference type="InterPro" id="IPR036259">
    <property type="entry name" value="MFS_trans_sf"/>
</dbReference>
<dbReference type="PRINTS" id="PR01035">
    <property type="entry name" value="TCRTETA"/>
</dbReference>
<feature type="transmembrane region" description="Helical" evidence="7">
    <location>
        <begin position="12"/>
        <end position="37"/>
    </location>
</feature>
<keyword evidence="10" id="KW-1185">Reference proteome</keyword>
<dbReference type="InterPro" id="IPR020846">
    <property type="entry name" value="MFS_dom"/>
</dbReference>
<proteinExistence type="predicted"/>
<keyword evidence="4 7" id="KW-1133">Transmembrane helix</keyword>
<dbReference type="Gene3D" id="1.20.1250.20">
    <property type="entry name" value="MFS general substrate transporter like domains"/>
    <property type="match status" value="1"/>
</dbReference>
<dbReference type="GO" id="GO:0022857">
    <property type="term" value="F:transmembrane transporter activity"/>
    <property type="evidence" value="ECO:0007669"/>
    <property type="project" value="InterPro"/>
</dbReference>
<keyword evidence="5 7" id="KW-0472">Membrane</keyword>
<evidence type="ECO:0000256" key="5">
    <source>
        <dbReference type="ARBA" id="ARBA00023136"/>
    </source>
</evidence>
<feature type="transmembrane region" description="Helical" evidence="7">
    <location>
        <begin position="275"/>
        <end position="296"/>
    </location>
</feature>
<feature type="compositionally biased region" description="Basic and acidic residues" evidence="6">
    <location>
        <begin position="507"/>
        <end position="516"/>
    </location>
</feature>
<comment type="caution">
    <text evidence="9">The sequence shown here is derived from an EMBL/GenBank/DDBJ whole genome shotgun (WGS) entry which is preliminary data.</text>
</comment>
<feature type="transmembrane region" description="Helical" evidence="7">
    <location>
        <begin position="454"/>
        <end position="472"/>
    </location>
</feature>